<feature type="transmembrane region" description="Helical" evidence="1">
    <location>
        <begin position="56"/>
        <end position="80"/>
    </location>
</feature>
<reference evidence="4" key="1">
    <citation type="submission" date="2019-03" db="EMBL/GenBank/DDBJ databases">
        <authorList>
            <person name="Danneels B."/>
        </authorList>
    </citation>
    <scope>NUCLEOTIDE SEQUENCE</scope>
</reference>
<protein>
    <recommendedName>
        <fullName evidence="8">Transmembrane protein</fullName>
    </recommendedName>
</protein>
<dbReference type="EMBL" id="CAADIE010000005">
    <property type="protein sequence ID" value="VFR37091.1"/>
    <property type="molecule type" value="Genomic_DNA"/>
</dbReference>
<evidence type="ECO:0000313" key="5">
    <source>
        <dbReference type="EMBL" id="VFR65647.1"/>
    </source>
</evidence>
<evidence type="ECO:0000256" key="1">
    <source>
        <dbReference type="SAM" id="Phobius"/>
    </source>
</evidence>
<keyword evidence="1" id="KW-1133">Transmembrane helix</keyword>
<dbReference type="AlphaFoldDB" id="A0A484RG59"/>
<dbReference type="EMBL" id="CAADIN010000026">
    <property type="protein sequence ID" value="VFR93527.1"/>
    <property type="molecule type" value="Genomic_DNA"/>
</dbReference>
<sequence length="90" mass="10309">MKLRHWLARLARIALTLALAWVLARAWFQSAASERLWTWINWQFDAGARPGLASDIETVLVLAVSLAVSVCAVLLLRGLCRRRIRQQRRT</sequence>
<dbReference type="EMBL" id="CAADIA010000005">
    <property type="protein sequence ID" value="VFR28671.1"/>
    <property type="molecule type" value="Genomic_DNA"/>
</dbReference>
<evidence type="ECO:0000313" key="6">
    <source>
        <dbReference type="EMBL" id="VFR67260.1"/>
    </source>
</evidence>
<evidence type="ECO:0000313" key="3">
    <source>
        <dbReference type="EMBL" id="VFR37091.1"/>
    </source>
</evidence>
<accession>A0A484RG59</accession>
<evidence type="ECO:0000313" key="7">
    <source>
        <dbReference type="EMBL" id="VFR93527.1"/>
    </source>
</evidence>
<organism evidence="4">
    <name type="scientific">plant metagenome</name>
    <dbReference type="NCBI Taxonomy" id="1297885"/>
    <lineage>
        <taxon>unclassified sequences</taxon>
        <taxon>metagenomes</taxon>
        <taxon>organismal metagenomes</taxon>
    </lineage>
</organism>
<evidence type="ECO:0008006" key="8">
    <source>
        <dbReference type="Google" id="ProtNLM"/>
    </source>
</evidence>
<keyword evidence="1" id="KW-0472">Membrane</keyword>
<dbReference type="EMBL" id="CAADIF010000007">
    <property type="protein sequence ID" value="VFR67260.1"/>
    <property type="molecule type" value="Genomic_DNA"/>
</dbReference>
<keyword evidence="1" id="KW-0812">Transmembrane</keyword>
<proteinExistence type="predicted"/>
<dbReference type="EMBL" id="CAADIM010000006">
    <property type="protein sequence ID" value="VFR65647.1"/>
    <property type="molecule type" value="Genomic_DNA"/>
</dbReference>
<evidence type="ECO:0000313" key="4">
    <source>
        <dbReference type="EMBL" id="VFR49006.1"/>
    </source>
</evidence>
<dbReference type="EMBL" id="CAADIH010000032">
    <property type="protein sequence ID" value="VFR49006.1"/>
    <property type="molecule type" value="Genomic_DNA"/>
</dbReference>
<evidence type="ECO:0000313" key="2">
    <source>
        <dbReference type="EMBL" id="VFR28671.1"/>
    </source>
</evidence>
<gene>
    <name evidence="2" type="ORF">ANK1_0462</name>
    <name evidence="6" type="ORF">ANK2_0462</name>
    <name evidence="3" type="ORF">BER1_0586</name>
    <name evidence="4" type="ORF">BER2_0586</name>
    <name evidence="5" type="ORF">ISE1_0418</name>
    <name evidence="7" type="ORF">ISE2_0459</name>
</gene>
<name>A0A484RG59_9ZZZZ</name>